<name>A0A8H3M5L8_9GLOM</name>
<evidence type="ECO:0000313" key="1">
    <source>
        <dbReference type="EMBL" id="GES99474.1"/>
    </source>
</evidence>
<organism evidence="1 2">
    <name type="scientific">Rhizophagus clarus</name>
    <dbReference type="NCBI Taxonomy" id="94130"/>
    <lineage>
        <taxon>Eukaryota</taxon>
        <taxon>Fungi</taxon>
        <taxon>Fungi incertae sedis</taxon>
        <taxon>Mucoromycota</taxon>
        <taxon>Glomeromycotina</taxon>
        <taxon>Glomeromycetes</taxon>
        <taxon>Glomerales</taxon>
        <taxon>Glomeraceae</taxon>
        <taxon>Rhizophagus</taxon>
    </lineage>
</organism>
<proteinExistence type="predicted"/>
<gene>
    <name evidence="1" type="ORF">RCL2_002597600</name>
</gene>
<evidence type="ECO:0000313" key="2">
    <source>
        <dbReference type="Proteomes" id="UP000615446"/>
    </source>
</evidence>
<sequence>MTFYRYHPRQRRTCEEYKIELEENNCHLRNELQLEIGSNRQYARRIRELKCEYSRCEAEIHLTRISEILRKILLFNYYYTNKMPTIYNDAEFIRV</sequence>
<accession>A0A8H3M5L8</accession>
<dbReference type="AlphaFoldDB" id="A0A8H3M5L8"/>
<dbReference type="EMBL" id="BLAL01000281">
    <property type="protein sequence ID" value="GES99474.1"/>
    <property type="molecule type" value="Genomic_DNA"/>
</dbReference>
<protein>
    <submittedName>
        <fullName evidence="1">Uncharacterized protein</fullName>
    </submittedName>
</protein>
<dbReference type="Proteomes" id="UP000615446">
    <property type="component" value="Unassembled WGS sequence"/>
</dbReference>
<comment type="caution">
    <text evidence="1">The sequence shown here is derived from an EMBL/GenBank/DDBJ whole genome shotgun (WGS) entry which is preliminary data.</text>
</comment>
<reference evidence="1" key="1">
    <citation type="submission" date="2019-10" db="EMBL/GenBank/DDBJ databases">
        <title>Conservation and host-specific expression of non-tandemly repeated heterogenous ribosome RNA gene in arbuscular mycorrhizal fungi.</title>
        <authorList>
            <person name="Maeda T."/>
            <person name="Kobayashi Y."/>
            <person name="Nakagawa T."/>
            <person name="Ezawa T."/>
            <person name="Yamaguchi K."/>
            <person name="Bino T."/>
            <person name="Nishimoto Y."/>
            <person name="Shigenobu S."/>
            <person name="Kawaguchi M."/>
        </authorList>
    </citation>
    <scope>NUCLEOTIDE SEQUENCE</scope>
    <source>
        <strain evidence="1">HR1</strain>
    </source>
</reference>